<evidence type="ECO:0000313" key="2">
    <source>
        <dbReference type="Proteomes" id="UP000298057"/>
    </source>
</evidence>
<dbReference type="InterPro" id="IPR029068">
    <property type="entry name" value="Glyas_Bleomycin-R_OHBP_Dase"/>
</dbReference>
<reference evidence="2" key="1">
    <citation type="journal article" date="2019" name="PLoS Negl. Trop. Dis.">
        <title>Revisiting the worldwide diversity of Leptospira species in the environment.</title>
        <authorList>
            <person name="Vincent A.T."/>
            <person name="Schiettekatte O."/>
            <person name="Bourhy P."/>
            <person name="Veyrier F.J."/>
            <person name="Picardeau M."/>
        </authorList>
    </citation>
    <scope>NUCLEOTIDE SEQUENCE [LARGE SCALE GENOMIC DNA]</scope>
    <source>
        <strain evidence="2">201702406</strain>
    </source>
</reference>
<organism evidence="1 2">
    <name type="scientific">Leptospira selangorensis</name>
    <dbReference type="NCBI Taxonomy" id="2484982"/>
    <lineage>
        <taxon>Bacteria</taxon>
        <taxon>Pseudomonadati</taxon>
        <taxon>Spirochaetota</taxon>
        <taxon>Spirochaetia</taxon>
        <taxon>Leptospirales</taxon>
        <taxon>Leptospiraceae</taxon>
        <taxon>Leptospira</taxon>
    </lineage>
</organism>
<dbReference type="SUPFAM" id="SSF54593">
    <property type="entry name" value="Glyoxalase/Bleomycin resistance protein/Dihydroxybiphenyl dioxygenase"/>
    <property type="match status" value="1"/>
</dbReference>
<keyword evidence="2" id="KW-1185">Reference proteome</keyword>
<dbReference type="EMBL" id="RQGU01000158">
    <property type="protein sequence ID" value="TGM12561.1"/>
    <property type="molecule type" value="Genomic_DNA"/>
</dbReference>
<dbReference type="Proteomes" id="UP000298057">
    <property type="component" value="Unassembled WGS sequence"/>
</dbReference>
<dbReference type="RefSeq" id="WP_135629055.1">
    <property type="nucleotide sequence ID" value="NZ_RQGU01000158.1"/>
</dbReference>
<accession>A0ABY2MZB6</accession>
<gene>
    <name evidence="1" type="ORF">EHQ82_19890</name>
</gene>
<protein>
    <submittedName>
        <fullName evidence="1">Uncharacterized protein</fullName>
    </submittedName>
</protein>
<sequence length="228" mass="26783">MNIKTKFDHFLIYSKNLEYDFKRIREKFNFPIIYPINDYGMFKSAMFACKNSIIELVHFENPNIPESARNLSSWFSGIALNSKISIDNIKDRLQNSGLSVSDIIIQDVKDKEGNSIPISKILLINDLIQNLQIFYIEYLNNFLLNKFEELSKDSKWKISSFIINEIQTDKTKEQFINLGFNYSDNSIFSDINNIKFSFEKADYEFPKLNSFIIKSDEEIIDLVNFIEQ</sequence>
<name>A0ABY2MZB6_9LEPT</name>
<comment type="caution">
    <text evidence="1">The sequence shown here is derived from an EMBL/GenBank/DDBJ whole genome shotgun (WGS) entry which is preliminary data.</text>
</comment>
<evidence type="ECO:0000313" key="1">
    <source>
        <dbReference type="EMBL" id="TGM12561.1"/>
    </source>
</evidence>
<proteinExistence type="predicted"/>